<dbReference type="InterPro" id="IPR051531">
    <property type="entry name" value="N-acetyltransferase"/>
</dbReference>
<protein>
    <submittedName>
        <fullName evidence="2">N-acetyltransferase</fullName>
    </submittedName>
</protein>
<dbReference type="InterPro" id="IPR016181">
    <property type="entry name" value="Acyl_CoA_acyltransferase"/>
</dbReference>
<dbReference type="Proteomes" id="UP000798808">
    <property type="component" value="Unassembled WGS sequence"/>
</dbReference>
<name>A0ABW9RQF2_9BACT</name>
<evidence type="ECO:0000313" key="3">
    <source>
        <dbReference type="Proteomes" id="UP000798808"/>
    </source>
</evidence>
<keyword evidence="3" id="KW-1185">Reference proteome</keyword>
<gene>
    <name evidence="2" type="ORF">E1163_15655</name>
</gene>
<dbReference type="PANTHER" id="PTHR43792">
    <property type="entry name" value="GNAT FAMILY, PUTATIVE (AFU_ORTHOLOGUE AFUA_3G00765)-RELATED-RELATED"/>
    <property type="match status" value="1"/>
</dbReference>
<organism evidence="2 3">
    <name type="scientific">Fulvivirga kasyanovii</name>
    <dbReference type="NCBI Taxonomy" id="396812"/>
    <lineage>
        <taxon>Bacteria</taxon>
        <taxon>Pseudomonadati</taxon>
        <taxon>Bacteroidota</taxon>
        <taxon>Cytophagia</taxon>
        <taxon>Cytophagales</taxon>
        <taxon>Fulvivirgaceae</taxon>
        <taxon>Fulvivirga</taxon>
    </lineage>
</organism>
<reference evidence="2 3" key="1">
    <citation type="submission" date="2019-02" db="EMBL/GenBank/DDBJ databases">
        <authorList>
            <person name="Goldberg S.R."/>
            <person name="Haltli B.A."/>
            <person name="Correa H."/>
            <person name="Russell K.G."/>
        </authorList>
    </citation>
    <scope>NUCLEOTIDE SEQUENCE [LARGE SCALE GENOMIC DNA]</scope>
    <source>
        <strain evidence="2 3">JCM 16186</strain>
    </source>
</reference>
<accession>A0ABW9RQF2</accession>
<feature type="domain" description="N-acetyltransferase" evidence="1">
    <location>
        <begin position="12"/>
        <end position="180"/>
    </location>
</feature>
<dbReference type="EMBL" id="SMLW01000578">
    <property type="protein sequence ID" value="MTI26393.1"/>
    <property type="molecule type" value="Genomic_DNA"/>
</dbReference>
<sequence>MARFQEIETDRLFLRRLETSDWEMVSYLRSDSEVNKFISRPGAGSKAEALEFISKITGGSNGQESYYWVLTEKGSDTMIGSICLWNLSEDGATAEVGYDLSPQFQNKGFMSESIRAILNFGFNELNLDAIEAYTHEKNESSVELLKRNRFILLKDRKDERNANNIIFRIEKSSRLPNPEL</sequence>
<comment type="caution">
    <text evidence="2">The sequence shown here is derived from an EMBL/GenBank/DDBJ whole genome shotgun (WGS) entry which is preliminary data.</text>
</comment>
<dbReference type="SUPFAM" id="SSF55729">
    <property type="entry name" value="Acyl-CoA N-acyltransferases (Nat)"/>
    <property type="match status" value="1"/>
</dbReference>
<dbReference type="PROSITE" id="PS51186">
    <property type="entry name" value="GNAT"/>
    <property type="match status" value="1"/>
</dbReference>
<dbReference type="Gene3D" id="3.40.630.30">
    <property type="match status" value="1"/>
</dbReference>
<evidence type="ECO:0000259" key="1">
    <source>
        <dbReference type="PROSITE" id="PS51186"/>
    </source>
</evidence>
<dbReference type="InterPro" id="IPR000182">
    <property type="entry name" value="GNAT_dom"/>
</dbReference>
<evidence type="ECO:0000313" key="2">
    <source>
        <dbReference type="EMBL" id="MTI26393.1"/>
    </source>
</evidence>
<proteinExistence type="predicted"/>
<dbReference type="Pfam" id="PF13302">
    <property type="entry name" value="Acetyltransf_3"/>
    <property type="match status" value="1"/>
</dbReference>
<dbReference type="RefSeq" id="WP_155173405.1">
    <property type="nucleotide sequence ID" value="NZ_BAAAFL010000012.1"/>
</dbReference>